<dbReference type="OrthoDB" id="5682908at2"/>
<evidence type="ECO:0000313" key="1">
    <source>
        <dbReference type="EMBL" id="AKN38992.1"/>
    </source>
</evidence>
<sequence length="512" mass="58761">MVNPINKKTKQKTKNQHKQLLAKKISELGIDGVLYPNAIQGRHPYTQEIMIMAMSQNVKQDELSQICKVSQSQISQWANGAGFAKVDQLSSLLPKLKSTAPGSSFHKFNVVKKSIIELPEDWEQECFIAYLKEAVEDKVSELDLENICEPVFKELIAKKPGDWFRGDCMYGWKITDFNAELLEEAVYGTLKQEHCNQVDKMTKLHKHQLDTVTSEVDELQSSKQNAEQEAQDNQTKIDIHTASIQKFYNERPELIEVSDDIKKTLALREYPEPDVTHESNQAYEVLLQALAEKMNVNIDYSIVIGRLNHKIEELKIKHDTEMSNLKISQTEEQNKKTIFGKFNLDYAVSSIKISDFFLLPLSVIQSKADELYDSKTIDLVVPLTAVISNTYQRTRHEIAVGTLVKLNLKEAFVDFCRRLPLQYEQEIVQISGHCIFTFGDIECYRLHSDRLLTKHRRQSEHEFIHVDCDGNGAIDTVRKLNDIYDIGSELEEKLANTLIEQGYLLSDVRTIY</sequence>
<protein>
    <submittedName>
        <fullName evidence="1">Uncharacterized protein</fullName>
    </submittedName>
</protein>
<name>A0A0H3ZWN6_9VIBR</name>
<proteinExistence type="predicted"/>
<organism evidence="1">
    <name type="scientific">Vibrio genomosp. F6</name>
    <dbReference type="NCBI Taxonomy" id="723172"/>
    <lineage>
        <taxon>Bacteria</taxon>
        <taxon>Pseudomonadati</taxon>
        <taxon>Pseudomonadota</taxon>
        <taxon>Gammaproteobacteria</taxon>
        <taxon>Vibrionales</taxon>
        <taxon>Vibrionaceae</taxon>
        <taxon>Vibrio</taxon>
    </lineage>
</organism>
<dbReference type="EMBL" id="KP795628">
    <property type="protein sequence ID" value="AKN38992.1"/>
    <property type="molecule type" value="Genomic_DNA"/>
</dbReference>
<dbReference type="SUPFAM" id="SSF47413">
    <property type="entry name" value="lambda repressor-like DNA-binding domains"/>
    <property type="match status" value="1"/>
</dbReference>
<dbReference type="RefSeq" id="WP_136996101.1">
    <property type="nucleotide sequence ID" value="NZ_SYUT01000087.1"/>
</dbReference>
<reference evidence="1" key="1">
    <citation type="journal article" date="2015" name="MBio">
        <title>Eco-Evolutionary Dynamics of Episomes among Ecologically Cohesive Bacterial Populations.</title>
        <authorList>
            <person name="Xue H."/>
            <person name="Cordero O.X."/>
            <person name="Camas F.M."/>
            <person name="Trimble W."/>
            <person name="Meyer F."/>
            <person name="Guglielmini J."/>
            <person name="Rocha E.P."/>
            <person name="Polz M.F."/>
        </authorList>
    </citation>
    <scope>NUCLEOTIDE SEQUENCE</scope>
    <source>
        <strain evidence="1">FF_110</strain>
    </source>
</reference>
<accession>A0A0H3ZWN6</accession>
<dbReference type="InterPro" id="IPR010982">
    <property type="entry name" value="Lambda_DNA-bd_dom_sf"/>
</dbReference>
<dbReference type="AlphaFoldDB" id="A0A0H3ZWN6"/>
<dbReference type="GO" id="GO:0003677">
    <property type="term" value="F:DNA binding"/>
    <property type="evidence" value="ECO:0007669"/>
    <property type="project" value="InterPro"/>
</dbReference>